<organism evidence="1 2">
    <name type="scientific">Streptomyces albireticuli</name>
    <dbReference type="NCBI Taxonomy" id="1940"/>
    <lineage>
        <taxon>Bacteria</taxon>
        <taxon>Bacillati</taxon>
        <taxon>Actinomycetota</taxon>
        <taxon>Actinomycetes</taxon>
        <taxon>Kitasatosporales</taxon>
        <taxon>Streptomycetaceae</taxon>
        <taxon>Streptomyces</taxon>
    </lineage>
</organism>
<dbReference type="EMBL" id="NSJV01000093">
    <property type="protein sequence ID" value="PAU49997.1"/>
    <property type="molecule type" value="Genomic_DNA"/>
</dbReference>
<sequence length="99" mass="10647">MDAHEGPARLEWWGNSSTSLGGFDVRVTVRAVDGDWTCDAILDGPPPEEHREVFDALMGADPVFTLRFDGDAGILVDVASVGNGDRLVLTAHEQAARAR</sequence>
<dbReference type="AlphaFoldDB" id="A0A2A2DEX3"/>
<comment type="caution">
    <text evidence="1">The sequence shown here is derived from an EMBL/GenBank/DDBJ whole genome shotgun (WGS) entry which is preliminary data.</text>
</comment>
<dbReference type="Proteomes" id="UP000218944">
    <property type="component" value="Unassembled WGS sequence"/>
</dbReference>
<proteinExistence type="predicted"/>
<dbReference type="RefSeq" id="WP_095579219.1">
    <property type="nucleotide sequence ID" value="NZ_JAJQQS010000016.1"/>
</dbReference>
<accession>A0A2A2DEX3</accession>
<protein>
    <submittedName>
        <fullName evidence="1">Uncharacterized protein</fullName>
    </submittedName>
</protein>
<evidence type="ECO:0000313" key="1">
    <source>
        <dbReference type="EMBL" id="PAU49997.1"/>
    </source>
</evidence>
<name>A0A2A2DEX3_9ACTN</name>
<gene>
    <name evidence="1" type="ORF">CK936_04925</name>
</gene>
<evidence type="ECO:0000313" key="2">
    <source>
        <dbReference type="Proteomes" id="UP000218944"/>
    </source>
</evidence>
<keyword evidence="2" id="KW-1185">Reference proteome</keyword>
<reference evidence="1 2" key="1">
    <citation type="submission" date="2017-08" db="EMBL/GenBank/DDBJ databases">
        <title>Genome sequence of Streptomyces albireticuli NRRL B-1670.</title>
        <authorList>
            <person name="Graham D.E."/>
            <person name="Mahan K.M."/>
            <person name="Klingeman D.M."/>
            <person name="Hettich R.L."/>
            <person name="Parry R.J."/>
            <person name="Spain J.C."/>
        </authorList>
    </citation>
    <scope>NUCLEOTIDE SEQUENCE [LARGE SCALE GENOMIC DNA]</scope>
    <source>
        <strain evidence="1 2">NRRL B-1670</strain>
    </source>
</reference>